<dbReference type="InterPro" id="IPR026457">
    <property type="entry name" value="CSLREA_Nterm"/>
</dbReference>
<gene>
    <name evidence="1" type="ORF">WM2015_176</name>
</gene>
<dbReference type="Proteomes" id="UP000066624">
    <property type="component" value="Chromosome"/>
</dbReference>
<name>A0A0K0XSC9_9GAMM</name>
<dbReference type="NCBIfam" id="TIGR04214">
    <property type="entry name" value="CSLREA_Nterm"/>
    <property type="match status" value="1"/>
</dbReference>
<protein>
    <submittedName>
        <fullName evidence="1">Uncharacterized protein</fullName>
    </submittedName>
</protein>
<dbReference type="OrthoDB" id="5762010at2"/>
<reference evidence="1 2" key="1">
    <citation type="submission" date="2015-07" db="EMBL/GenBank/DDBJ databases">
        <authorList>
            <person name="Noorani M."/>
        </authorList>
    </citation>
    <scope>NUCLEOTIDE SEQUENCE [LARGE SCALE GENOMIC DNA]</scope>
    <source>
        <strain evidence="1 2">KCTC 42284</strain>
    </source>
</reference>
<dbReference type="Gene3D" id="2.160.20.10">
    <property type="entry name" value="Single-stranded right-handed beta-helix, Pectin lyase-like"/>
    <property type="match status" value="1"/>
</dbReference>
<accession>A0A0K0XSC9</accession>
<dbReference type="InterPro" id="IPR006626">
    <property type="entry name" value="PbH1"/>
</dbReference>
<dbReference type="KEGG" id="wma:WM2015_176"/>
<dbReference type="PANTHER" id="PTHR11319">
    <property type="entry name" value="G PROTEIN-COUPLED RECEPTOR-RELATED"/>
    <property type="match status" value="1"/>
</dbReference>
<evidence type="ECO:0000313" key="2">
    <source>
        <dbReference type="Proteomes" id="UP000066624"/>
    </source>
</evidence>
<dbReference type="PANTHER" id="PTHR11319:SF35">
    <property type="entry name" value="OUTER MEMBRANE PROTEIN PMPC-RELATED"/>
    <property type="match status" value="1"/>
</dbReference>
<dbReference type="NCBIfam" id="NF041518">
    <property type="entry name" value="choice_anch_Q"/>
    <property type="match status" value="1"/>
</dbReference>
<sequence length="697" mass="70347">MTRSHKYALQHRVRPVAAPLTAAVGLALAAQQLQAATITVDTLADTNAPGTCSLRSAIQAANQDTAYAGCAAGEAGSDTIEFAGISGVIELQATPGLSLLTISSDLIINGPGMDQLEIRPADGVSNRVLGIYAPADSVTINNLTIANGYTDVFDGGGIFSACRALTLNSVRLSNNASTANGGGLFHRPETIGSLTIQDSIITGNTAGFQGGGFGVNGSVVQVTGTAFYDNVAGNNGGGAFLSSPNPFTLIGNVFDGNQGASGGGLFLRANEALVQDTVFTGNSASGLGGGMTATTLGSATGSLDIRDNLFEMNSAPNGGGLAMVVFENTGDMSASVLYNRFYDNSASDSGGALFMNAQTGVTVTVGEGVALGNTAVNDGGFMTADLDGNALSIRGLQASNNEAGRRGGAAFIFAEALAEITLEGSVLSNNRAQPLGSDGKGGALYLYGNPGEFAVLESVLSSNRASQSGGGLYLNVDWTGAGAGTPPCRVKYSQISNNQASDGAGAALDQNEGACWFIASTISGNTATIAGGGIFHYGSGPVAVVESTVAFNTAPNGGGIYNYGKYESRTSVLGSIISDNAASTQGPDILGTNTADVSASFSLISDTSDSQLVDVGNNVLNQSAQLQPLANNGGPTLTHAILAGSPAIDAGSTSLGPTPYDQRGAPFARLIGDAMDMGAYEQQTPVPLFSDRFEEQP</sequence>
<evidence type="ECO:0000313" key="1">
    <source>
        <dbReference type="EMBL" id="AKS40565.1"/>
    </source>
</evidence>
<dbReference type="InterPro" id="IPR059226">
    <property type="entry name" value="Choice_anch_Q_dom"/>
</dbReference>
<proteinExistence type="predicted"/>
<dbReference type="RefSeq" id="WP_049724268.1">
    <property type="nucleotide sequence ID" value="NZ_CP012154.1"/>
</dbReference>
<dbReference type="InterPro" id="IPR011050">
    <property type="entry name" value="Pectin_lyase_fold/virulence"/>
</dbReference>
<keyword evidence="2" id="KW-1185">Reference proteome</keyword>
<dbReference type="AlphaFoldDB" id="A0A0K0XSC9"/>
<dbReference type="EMBL" id="CP012154">
    <property type="protein sequence ID" value="AKS40565.1"/>
    <property type="molecule type" value="Genomic_DNA"/>
</dbReference>
<organism evidence="1 2">
    <name type="scientific">Wenzhouxiangella marina</name>
    <dbReference type="NCBI Taxonomy" id="1579979"/>
    <lineage>
        <taxon>Bacteria</taxon>
        <taxon>Pseudomonadati</taxon>
        <taxon>Pseudomonadota</taxon>
        <taxon>Gammaproteobacteria</taxon>
        <taxon>Chromatiales</taxon>
        <taxon>Wenzhouxiangellaceae</taxon>
        <taxon>Wenzhouxiangella</taxon>
    </lineage>
</organism>
<dbReference type="SMART" id="SM00710">
    <property type="entry name" value="PbH1"/>
    <property type="match status" value="9"/>
</dbReference>
<dbReference type="STRING" id="1579979.WM2015_176"/>
<dbReference type="InterPro" id="IPR012334">
    <property type="entry name" value="Pectin_lyas_fold"/>
</dbReference>
<dbReference type="SUPFAM" id="SSF51126">
    <property type="entry name" value="Pectin lyase-like"/>
    <property type="match status" value="2"/>
</dbReference>